<sequence length="127" mass="13897">MTKSSEKKILRNGFLITPFRSIPNGNLLIKDGKFSKVGKIQTNSSTPGTKVYDLQGNYMVPGFLDMHLHGGGGDVMDADLQSLEKMSKIHARHGTTSIVPTTTTAPLPKIEDALDIIEEHVSAQRTY</sequence>
<dbReference type="AlphaFoldDB" id="A0A133UIP8"/>
<dbReference type="Gene3D" id="2.30.40.10">
    <property type="entry name" value="Urease, subunit C, domain 1"/>
    <property type="match status" value="1"/>
</dbReference>
<protein>
    <recommendedName>
        <fullName evidence="4">Amidohydrolase-related domain-containing protein</fullName>
    </recommendedName>
</protein>
<accession>A0A133UIP8</accession>
<keyword evidence="1" id="KW-0378">Hydrolase</keyword>
<dbReference type="InterPro" id="IPR032466">
    <property type="entry name" value="Metal_Hydrolase"/>
</dbReference>
<dbReference type="SUPFAM" id="SSF51338">
    <property type="entry name" value="Composite domain of metallo-dependent hydrolases"/>
    <property type="match status" value="1"/>
</dbReference>
<evidence type="ECO:0000313" key="2">
    <source>
        <dbReference type="EMBL" id="KXA94099.1"/>
    </source>
</evidence>
<evidence type="ECO:0008006" key="4">
    <source>
        <dbReference type="Google" id="ProtNLM"/>
    </source>
</evidence>
<reference evidence="2 3" key="1">
    <citation type="journal article" date="2016" name="Sci. Rep.">
        <title>Metabolic traits of an uncultured archaeal lineage -MSBL1- from brine pools of the Red Sea.</title>
        <authorList>
            <person name="Mwirichia R."/>
            <person name="Alam I."/>
            <person name="Rashid M."/>
            <person name="Vinu M."/>
            <person name="Ba-Alawi W."/>
            <person name="Anthony Kamau A."/>
            <person name="Kamanda Ngugi D."/>
            <person name="Goker M."/>
            <person name="Klenk H.P."/>
            <person name="Bajic V."/>
            <person name="Stingl U."/>
        </authorList>
    </citation>
    <scope>NUCLEOTIDE SEQUENCE [LARGE SCALE GENOMIC DNA]</scope>
    <source>
        <strain evidence="2">SCGC-AAA259E19</strain>
    </source>
</reference>
<organism evidence="2 3">
    <name type="scientific">candidate division MSBL1 archaeon SCGC-AAA259E19</name>
    <dbReference type="NCBI Taxonomy" id="1698264"/>
    <lineage>
        <taxon>Archaea</taxon>
        <taxon>Methanobacteriati</taxon>
        <taxon>Methanobacteriota</taxon>
        <taxon>candidate division MSBL1</taxon>
    </lineage>
</organism>
<dbReference type="GO" id="GO:0008448">
    <property type="term" value="F:N-acetylglucosamine-6-phosphate deacetylase activity"/>
    <property type="evidence" value="ECO:0007669"/>
    <property type="project" value="TreeGrafter"/>
</dbReference>
<dbReference type="PANTHER" id="PTHR11113:SF14">
    <property type="entry name" value="N-ACETYLGLUCOSAMINE-6-PHOSPHATE DEACETYLASE"/>
    <property type="match status" value="1"/>
</dbReference>
<dbReference type="InterPro" id="IPR011059">
    <property type="entry name" value="Metal-dep_hydrolase_composite"/>
</dbReference>
<dbReference type="Proteomes" id="UP000070284">
    <property type="component" value="Unassembled WGS sequence"/>
</dbReference>
<gene>
    <name evidence="2" type="ORF">AKJ65_05415</name>
</gene>
<dbReference type="SUPFAM" id="SSF51556">
    <property type="entry name" value="Metallo-dependent hydrolases"/>
    <property type="match status" value="1"/>
</dbReference>
<dbReference type="EMBL" id="LHXO01000083">
    <property type="protein sequence ID" value="KXA94099.1"/>
    <property type="molecule type" value="Genomic_DNA"/>
</dbReference>
<keyword evidence="3" id="KW-1185">Reference proteome</keyword>
<dbReference type="Gene3D" id="3.20.20.140">
    <property type="entry name" value="Metal-dependent hydrolases"/>
    <property type="match status" value="1"/>
</dbReference>
<dbReference type="PANTHER" id="PTHR11113">
    <property type="entry name" value="N-ACETYLGLUCOSAMINE-6-PHOSPHATE DEACETYLASE"/>
    <property type="match status" value="1"/>
</dbReference>
<evidence type="ECO:0000256" key="1">
    <source>
        <dbReference type="ARBA" id="ARBA00022801"/>
    </source>
</evidence>
<proteinExistence type="predicted"/>
<evidence type="ECO:0000313" key="3">
    <source>
        <dbReference type="Proteomes" id="UP000070284"/>
    </source>
</evidence>
<dbReference type="GO" id="GO:0006046">
    <property type="term" value="P:N-acetylglucosamine catabolic process"/>
    <property type="evidence" value="ECO:0007669"/>
    <property type="project" value="TreeGrafter"/>
</dbReference>
<name>A0A133UIP8_9EURY</name>
<comment type="caution">
    <text evidence="2">The sequence shown here is derived from an EMBL/GenBank/DDBJ whole genome shotgun (WGS) entry which is preliminary data.</text>
</comment>